<protein>
    <recommendedName>
        <fullName evidence="4">Lipoprotein</fullName>
    </recommendedName>
</protein>
<dbReference type="RefSeq" id="WP_213668759.1">
    <property type="nucleotide sequence ID" value="NZ_JAHCDA010000001.1"/>
</dbReference>
<feature type="chain" id="PRO_5046153104" description="Lipoprotein" evidence="1">
    <location>
        <begin position="33"/>
        <end position="276"/>
    </location>
</feature>
<sequence>MTTRPSRTAMAPRRRARPALWASLAAAPLMLAACNAPDYTPVRDWAATASLAVDEPRMAGGSVAPPPGTGLPASRPAEDGILAMQEALATYLQALATLASDGVLPYRESPFVQLATRAEAASTPGAQAITALGLLLRRATHYNARAPEMRDNIRAADPQVQALVAALREAVARQEAGEAAARREAAAFYAEVEANGRDAAAQQALREWARERDAAFAAEAARRLGYGQVLARVAEGHALLKARASRMTRLDVVQEVRAAEAELRRAAQPLRTGSAG</sequence>
<proteinExistence type="predicted"/>
<dbReference type="EMBL" id="JAHCDA010000001">
    <property type="protein sequence ID" value="MBS7810121.1"/>
    <property type="molecule type" value="Genomic_DNA"/>
</dbReference>
<evidence type="ECO:0000313" key="3">
    <source>
        <dbReference type="Proteomes" id="UP000766336"/>
    </source>
</evidence>
<organism evidence="2 3">
    <name type="scientific">Roseococcus pinisoli</name>
    <dbReference type="NCBI Taxonomy" id="2835040"/>
    <lineage>
        <taxon>Bacteria</taxon>
        <taxon>Pseudomonadati</taxon>
        <taxon>Pseudomonadota</taxon>
        <taxon>Alphaproteobacteria</taxon>
        <taxon>Acetobacterales</taxon>
        <taxon>Roseomonadaceae</taxon>
        <taxon>Roseococcus</taxon>
    </lineage>
</organism>
<feature type="signal peptide" evidence="1">
    <location>
        <begin position="1"/>
        <end position="32"/>
    </location>
</feature>
<keyword evidence="1" id="KW-0732">Signal</keyword>
<gene>
    <name evidence="2" type="ORF">KHU32_04170</name>
</gene>
<keyword evidence="3" id="KW-1185">Reference proteome</keyword>
<evidence type="ECO:0000256" key="1">
    <source>
        <dbReference type="SAM" id="SignalP"/>
    </source>
</evidence>
<accession>A0ABS5Q8X6</accession>
<reference evidence="2 3" key="1">
    <citation type="submission" date="2021-05" db="EMBL/GenBank/DDBJ databases">
        <title>Roseococcus sp. XZZS9, whole genome shotgun sequencing project.</title>
        <authorList>
            <person name="Zhao G."/>
            <person name="Shen L."/>
        </authorList>
    </citation>
    <scope>NUCLEOTIDE SEQUENCE [LARGE SCALE GENOMIC DNA]</scope>
    <source>
        <strain evidence="2 3">XZZS9</strain>
    </source>
</reference>
<evidence type="ECO:0008006" key="4">
    <source>
        <dbReference type="Google" id="ProtNLM"/>
    </source>
</evidence>
<name>A0ABS5Q8X6_9PROT</name>
<dbReference type="Proteomes" id="UP000766336">
    <property type="component" value="Unassembled WGS sequence"/>
</dbReference>
<dbReference type="PROSITE" id="PS51257">
    <property type="entry name" value="PROKAR_LIPOPROTEIN"/>
    <property type="match status" value="1"/>
</dbReference>
<comment type="caution">
    <text evidence="2">The sequence shown here is derived from an EMBL/GenBank/DDBJ whole genome shotgun (WGS) entry which is preliminary data.</text>
</comment>
<evidence type="ECO:0000313" key="2">
    <source>
        <dbReference type="EMBL" id="MBS7810121.1"/>
    </source>
</evidence>